<keyword evidence="2" id="KW-1185">Reference proteome</keyword>
<sequence length="1105" mass="123868">MTTRPMASPEVVPTGCAVLETRQRPCWQKPRVTTGTRGCKSYLECHLHNRALRKKSSNLSFSEVIGHDENLKENWCSSEPPSFHKKYAQHRLLGEMTTKEAEMSNNSNSSGIKVNVATDRHGLAQSGRDVAYEQLWEKFFSDPSHWLDHRFGKTNSRYPDFKHQKTQDALWIDGRSTPDWVKVKLAALKPDAVQQSVFSWTSAIARDVKSGHYSKALENFQQMQSQGAKADKFTFVWVLKACTCLSALEKGRQVHALIVQWGYESDVIVGSCLVDMYAKCGSIDDAFEVFNKMAARDVFSWSAIITGFAKCGKGQKALQLFRQMQQEVVNPDNVTFVGVLKACTSMIALEEGRHVHAKFIQGGYESDVVVGSSLVDMYAKCGSIDDACRVFNSMLVHDVFSWSVLILGYAKCGQAEKALQLFRQMQREGVKPDTVTFVGVLNACASGGTLEEGRWAHTQIVQSGFQLDVFVGSSLVDMYAKCGSIEDAWKVFKGMPTRNVYSWNAIIGGYVKCREYNKAMELFKQMQHEGMEPDIVTLVSVLNACCNLGALEEGRSAHAKAIKKGYGDDATVGSCLIDMYAECGSIEDSLTVFNSKLNHNVVSWSAMLDRYMKMGQLEKAWALFQQMEREGVQPDSFTFVSALNACASLLALKEGRHVHLQVIHYGLESDVFVGSCLVSMYAKCECIEDAQKVFNNMPVRDIFAWNAMLGAYVKFYEWDKVLTLYQQMEQVELKPDIVTFVHVLNACANLAVIQEGMNVHAQVLKRNFESNPFVGSCLVDMYAKCGALQDACRVFNNMTERDVFSWNAMLGGYAMHGLGTKAVWLFELMCQEGVIMDRATLVCLLSACSHAGILNEGLYYFESMNPIYGLCPEMEHYSCMVDLLGRSALLSEAEDIIKMSSQPQVSLWMALLAACKLHGNVQLGERVAKCIFELDPESAPGYVLLSNTYATAGESDTKANIQNIRKERRVYKQPGCTWIQLDSQMHTFVVDDKEHPRMMEIRAQLKELSEHMKKEGYPPEAQLLLHESKTEVLLRGHSEMLAIAFGLISTPPDTPLHIFKNLRVCSHCHTATKFITKLVGRTMVVRDANRFHHFKNGVCSCGDYW</sequence>
<gene>
    <name evidence="1" type="ORF">O6H91_09G020300</name>
</gene>
<dbReference type="EMBL" id="CM055100">
    <property type="protein sequence ID" value="KAJ7542981.1"/>
    <property type="molecule type" value="Genomic_DNA"/>
</dbReference>
<organism evidence="1 2">
    <name type="scientific">Diphasiastrum complanatum</name>
    <name type="common">Issler's clubmoss</name>
    <name type="synonym">Lycopodium complanatum</name>
    <dbReference type="NCBI Taxonomy" id="34168"/>
    <lineage>
        <taxon>Eukaryota</taxon>
        <taxon>Viridiplantae</taxon>
        <taxon>Streptophyta</taxon>
        <taxon>Embryophyta</taxon>
        <taxon>Tracheophyta</taxon>
        <taxon>Lycopodiopsida</taxon>
        <taxon>Lycopodiales</taxon>
        <taxon>Lycopodiaceae</taxon>
        <taxon>Lycopodioideae</taxon>
        <taxon>Diphasiastrum</taxon>
    </lineage>
</organism>
<dbReference type="Proteomes" id="UP001162992">
    <property type="component" value="Chromosome 9"/>
</dbReference>
<reference evidence="2" key="1">
    <citation type="journal article" date="2024" name="Proc. Natl. Acad. Sci. U.S.A.">
        <title>Extraordinary preservation of gene collinearity over three hundred million years revealed in homosporous lycophytes.</title>
        <authorList>
            <person name="Li C."/>
            <person name="Wickell D."/>
            <person name="Kuo L.Y."/>
            <person name="Chen X."/>
            <person name="Nie B."/>
            <person name="Liao X."/>
            <person name="Peng D."/>
            <person name="Ji J."/>
            <person name="Jenkins J."/>
            <person name="Williams M."/>
            <person name="Shu S."/>
            <person name="Plott C."/>
            <person name="Barry K."/>
            <person name="Rajasekar S."/>
            <person name="Grimwood J."/>
            <person name="Han X."/>
            <person name="Sun S."/>
            <person name="Hou Z."/>
            <person name="He W."/>
            <person name="Dai G."/>
            <person name="Sun C."/>
            <person name="Schmutz J."/>
            <person name="Leebens-Mack J.H."/>
            <person name="Li F.W."/>
            <person name="Wang L."/>
        </authorList>
    </citation>
    <scope>NUCLEOTIDE SEQUENCE [LARGE SCALE GENOMIC DNA]</scope>
    <source>
        <strain evidence="2">cv. PW_Plant_1</strain>
    </source>
</reference>
<evidence type="ECO:0000313" key="2">
    <source>
        <dbReference type="Proteomes" id="UP001162992"/>
    </source>
</evidence>
<proteinExistence type="predicted"/>
<accession>A0ACC2CLU1</accession>
<comment type="caution">
    <text evidence="1">The sequence shown here is derived from an EMBL/GenBank/DDBJ whole genome shotgun (WGS) entry which is preliminary data.</text>
</comment>
<name>A0ACC2CLU1_DIPCM</name>
<evidence type="ECO:0000313" key="1">
    <source>
        <dbReference type="EMBL" id="KAJ7542981.1"/>
    </source>
</evidence>
<protein>
    <submittedName>
        <fullName evidence="1">Uncharacterized protein</fullName>
    </submittedName>
</protein>